<dbReference type="GO" id="GO:0003729">
    <property type="term" value="F:mRNA binding"/>
    <property type="evidence" value="ECO:0007669"/>
    <property type="project" value="TreeGrafter"/>
</dbReference>
<evidence type="ECO:0000256" key="2">
    <source>
        <dbReference type="PROSITE-ProRule" id="PRU00176"/>
    </source>
</evidence>
<dbReference type="InterPro" id="IPR025715">
    <property type="entry name" value="FoP_C"/>
</dbReference>
<gene>
    <name evidence="5" type="ORF">MANT1106_LOCUS12289</name>
</gene>
<dbReference type="Pfam" id="PF00076">
    <property type="entry name" value="RRM_1"/>
    <property type="match status" value="1"/>
</dbReference>
<organism evidence="5">
    <name type="scientific">Mantoniella antarctica</name>
    <dbReference type="NCBI Taxonomy" id="81844"/>
    <lineage>
        <taxon>Eukaryota</taxon>
        <taxon>Viridiplantae</taxon>
        <taxon>Chlorophyta</taxon>
        <taxon>Mamiellophyceae</taxon>
        <taxon>Mamiellales</taxon>
        <taxon>Mamiellaceae</taxon>
        <taxon>Mantoniella</taxon>
    </lineage>
</organism>
<dbReference type="SUPFAM" id="SSF54928">
    <property type="entry name" value="RNA-binding domain, RBD"/>
    <property type="match status" value="1"/>
</dbReference>
<evidence type="ECO:0000313" key="5">
    <source>
        <dbReference type="EMBL" id="CAD8709606.1"/>
    </source>
</evidence>
<dbReference type="InterPro" id="IPR012677">
    <property type="entry name" value="Nucleotide-bd_a/b_plait_sf"/>
</dbReference>
<keyword evidence="1 2" id="KW-0694">RNA-binding</keyword>
<dbReference type="AlphaFoldDB" id="A0A7S0SKI7"/>
<sequence>MASMNLDASLDDMIKAAPRSKNTRTPSAAPKNNRNRGGGGDAPKSRGGGGHDDRGAREAPGVRAKVIAKPRRGPSGGRSVAAAFDDDSWQHDMYQGGGRGGGAPARGANQGGVPQGASGSAKLIISNLHFNVSNQDVKELFEQVGAVKKSGVNFDEQGRSKGSAEVIFARRQDAVQAIKTYNGVKLDGKPLQIELVGGAGAAPPGGMMLSSGITVSARVNSGPGGGSRTVTYQGGAPRGNNGDRSGDRNGGDRNGGDRKKVVAKVVREAGSGRGAGAKGGAAGGRGGKGGRGPKPARAKALTQEELDAQLDSYHKDNKMQE</sequence>
<evidence type="ECO:0000256" key="3">
    <source>
        <dbReference type="SAM" id="MobiDB-lite"/>
    </source>
</evidence>
<dbReference type="SMART" id="SM00360">
    <property type="entry name" value="RRM"/>
    <property type="match status" value="1"/>
</dbReference>
<accession>A0A7S0SKI7</accession>
<dbReference type="PANTHER" id="PTHR19965">
    <property type="entry name" value="RNA AND EXPORT FACTOR BINDING PROTEIN"/>
    <property type="match status" value="1"/>
</dbReference>
<feature type="region of interest" description="Disordered" evidence="3">
    <location>
        <begin position="219"/>
        <end position="300"/>
    </location>
</feature>
<dbReference type="EMBL" id="HBFC01020489">
    <property type="protein sequence ID" value="CAD8709606.1"/>
    <property type="molecule type" value="Transcribed_RNA"/>
</dbReference>
<dbReference type="Pfam" id="PF13865">
    <property type="entry name" value="FoP_duplication"/>
    <property type="match status" value="1"/>
</dbReference>
<feature type="compositionally biased region" description="Gly residues" evidence="3">
    <location>
        <begin position="95"/>
        <end position="114"/>
    </location>
</feature>
<dbReference type="SMART" id="SM01218">
    <property type="entry name" value="FoP_duplication"/>
    <property type="match status" value="1"/>
</dbReference>
<dbReference type="PROSITE" id="PS50102">
    <property type="entry name" value="RRM"/>
    <property type="match status" value="1"/>
</dbReference>
<reference evidence="5" key="1">
    <citation type="submission" date="2021-01" db="EMBL/GenBank/DDBJ databases">
        <authorList>
            <person name="Corre E."/>
            <person name="Pelletier E."/>
            <person name="Niang G."/>
            <person name="Scheremetjew M."/>
            <person name="Finn R."/>
            <person name="Kale V."/>
            <person name="Holt S."/>
            <person name="Cochrane G."/>
            <person name="Meng A."/>
            <person name="Brown T."/>
            <person name="Cohen L."/>
        </authorList>
    </citation>
    <scope>NUCLEOTIDE SEQUENCE</scope>
    <source>
        <strain evidence="5">SL-175</strain>
    </source>
</reference>
<feature type="compositionally biased region" description="Gly residues" evidence="3">
    <location>
        <begin position="271"/>
        <end position="292"/>
    </location>
</feature>
<dbReference type="GO" id="GO:0006406">
    <property type="term" value="P:mRNA export from nucleus"/>
    <property type="evidence" value="ECO:0007669"/>
    <property type="project" value="TreeGrafter"/>
</dbReference>
<name>A0A7S0SKI7_9CHLO</name>
<proteinExistence type="predicted"/>
<evidence type="ECO:0000259" key="4">
    <source>
        <dbReference type="PROSITE" id="PS50102"/>
    </source>
</evidence>
<dbReference type="InterPro" id="IPR051229">
    <property type="entry name" value="ALYREF_mRNA_export"/>
</dbReference>
<dbReference type="InterPro" id="IPR035979">
    <property type="entry name" value="RBD_domain_sf"/>
</dbReference>
<feature type="compositionally biased region" description="Polar residues" evidence="3">
    <location>
        <begin position="23"/>
        <end position="32"/>
    </location>
</feature>
<dbReference type="InterPro" id="IPR000504">
    <property type="entry name" value="RRM_dom"/>
</dbReference>
<feature type="domain" description="RRM" evidence="4">
    <location>
        <begin position="121"/>
        <end position="198"/>
    </location>
</feature>
<feature type="compositionally biased region" description="Basic and acidic residues" evidence="3">
    <location>
        <begin position="244"/>
        <end position="260"/>
    </location>
</feature>
<protein>
    <recommendedName>
        <fullName evidence="4">RRM domain-containing protein</fullName>
    </recommendedName>
</protein>
<evidence type="ECO:0000256" key="1">
    <source>
        <dbReference type="ARBA" id="ARBA00022884"/>
    </source>
</evidence>
<dbReference type="CDD" id="cd12680">
    <property type="entry name" value="RRM_THOC4"/>
    <property type="match status" value="1"/>
</dbReference>
<dbReference type="GO" id="GO:0005634">
    <property type="term" value="C:nucleus"/>
    <property type="evidence" value="ECO:0007669"/>
    <property type="project" value="TreeGrafter"/>
</dbReference>
<dbReference type="PANTHER" id="PTHR19965:SF35">
    <property type="entry name" value="RNA ANNEALING PROTEIN YRA1"/>
    <property type="match status" value="1"/>
</dbReference>
<dbReference type="Gene3D" id="3.30.70.330">
    <property type="match status" value="1"/>
</dbReference>
<feature type="region of interest" description="Disordered" evidence="3">
    <location>
        <begin position="1"/>
        <end position="114"/>
    </location>
</feature>